<evidence type="ECO:0000313" key="1">
    <source>
        <dbReference type="EMBL" id="MFC0626738.1"/>
    </source>
</evidence>
<comment type="caution">
    <text evidence="1">The sequence shown here is derived from an EMBL/GenBank/DDBJ whole genome shotgun (WGS) entry which is preliminary data.</text>
</comment>
<proteinExistence type="predicted"/>
<name>A0ABV6QQ38_9ACTN</name>
<dbReference type="Gene3D" id="1.25.10.90">
    <property type="match status" value="1"/>
</dbReference>
<evidence type="ECO:0000313" key="2">
    <source>
        <dbReference type="Proteomes" id="UP001589890"/>
    </source>
</evidence>
<dbReference type="PANTHER" id="PTHR34070:SF1">
    <property type="entry name" value="DNA ALKYLATION REPAIR PROTEIN"/>
    <property type="match status" value="1"/>
</dbReference>
<organism evidence="1 2">
    <name type="scientific">Kribbella deserti</name>
    <dbReference type="NCBI Taxonomy" id="1926257"/>
    <lineage>
        <taxon>Bacteria</taxon>
        <taxon>Bacillati</taxon>
        <taxon>Actinomycetota</taxon>
        <taxon>Actinomycetes</taxon>
        <taxon>Propionibacteriales</taxon>
        <taxon>Kribbellaceae</taxon>
        <taxon>Kribbella</taxon>
    </lineage>
</organism>
<dbReference type="Proteomes" id="UP001589890">
    <property type="component" value="Unassembled WGS sequence"/>
</dbReference>
<dbReference type="CDD" id="cd06561">
    <property type="entry name" value="AlkD_like"/>
    <property type="match status" value="1"/>
</dbReference>
<protein>
    <submittedName>
        <fullName evidence="1">DNA alkylation repair protein</fullName>
    </submittedName>
</protein>
<dbReference type="InterPro" id="IPR014825">
    <property type="entry name" value="DNA_alkylation"/>
</dbReference>
<reference evidence="1 2" key="1">
    <citation type="submission" date="2024-09" db="EMBL/GenBank/DDBJ databases">
        <authorList>
            <person name="Sun Q."/>
            <person name="Mori K."/>
        </authorList>
    </citation>
    <scope>NUCLEOTIDE SEQUENCE [LARGE SCALE GENOMIC DNA]</scope>
    <source>
        <strain evidence="1 2">CGMCC 1.15906</strain>
    </source>
</reference>
<keyword evidence="2" id="KW-1185">Reference proteome</keyword>
<accession>A0ABV6QQ38</accession>
<dbReference type="EMBL" id="JBHLTC010000029">
    <property type="protein sequence ID" value="MFC0626738.1"/>
    <property type="molecule type" value="Genomic_DNA"/>
</dbReference>
<dbReference type="Pfam" id="PF08713">
    <property type="entry name" value="DNA_alkylation"/>
    <property type="match status" value="1"/>
</dbReference>
<gene>
    <name evidence="1" type="ORF">ACFFGN_21840</name>
</gene>
<dbReference type="PANTHER" id="PTHR34070">
    <property type="entry name" value="ARMADILLO-TYPE FOLD"/>
    <property type="match status" value="1"/>
</dbReference>
<dbReference type="InterPro" id="IPR016024">
    <property type="entry name" value="ARM-type_fold"/>
</dbReference>
<dbReference type="SUPFAM" id="SSF48371">
    <property type="entry name" value="ARM repeat"/>
    <property type="match status" value="1"/>
</dbReference>
<sequence>MTSAASDSPERLVEFAMVELSADGFRREYDDLRRDVGRDRVPAGRIFALAKRFIAAEVAQIEDLLEDPRHDVRVGAVSIMDFEARGRRTSPERRRDLYQLYLRRHDRIDNWDLVDRAAPHVVGGYLYDKPREPLYRLAASPSQWERRTSIVSTWYFIRLGDVDDTFRLGAVLAHDPADLVQKAVGGWIREAGKRDPAQLICYLDQFAATMPRTALRYAIEKLDPPTRQHYLKLKSTAGHGEQSS</sequence>